<keyword evidence="7" id="KW-0408">Iron</keyword>
<dbReference type="GO" id="GO:0006633">
    <property type="term" value="P:fatty acid biosynthetic process"/>
    <property type="evidence" value="ECO:0007669"/>
    <property type="project" value="UniProtKB-KW"/>
</dbReference>
<gene>
    <name evidence="10" type="ORF">CMC5_038720</name>
</gene>
<dbReference type="InterPro" id="IPR009078">
    <property type="entry name" value="Ferritin-like_SF"/>
</dbReference>
<evidence type="ECO:0000256" key="9">
    <source>
        <dbReference type="ARBA" id="ARBA00023160"/>
    </source>
</evidence>
<keyword evidence="3" id="KW-0444">Lipid biosynthesis</keyword>
<dbReference type="AlphaFoldDB" id="A0A0K1EGL4"/>
<evidence type="ECO:0000256" key="6">
    <source>
        <dbReference type="ARBA" id="ARBA00023002"/>
    </source>
</evidence>
<evidence type="ECO:0008006" key="12">
    <source>
        <dbReference type="Google" id="ProtNLM"/>
    </source>
</evidence>
<reference evidence="10 11" key="1">
    <citation type="submission" date="2015-07" db="EMBL/GenBank/DDBJ databases">
        <title>Genome analysis of myxobacterium Chondromyces crocatus Cm c5 reveals a high potential for natural compound synthesis and the genetic basis for the loss of fruiting body formation.</title>
        <authorList>
            <person name="Zaburannyi N."/>
            <person name="Bunk B."/>
            <person name="Maier J."/>
            <person name="Overmann J."/>
            <person name="Mueller R."/>
        </authorList>
    </citation>
    <scope>NUCLEOTIDE SEQUENCE [LARGE SCALE GENOMIC DNA]</scope>
    <source>
        <strain evidence="10 11">Cm c5</strain>
    </source>
</reference>
<evidence type="ECO:0000313" key="11">
    <source>
        <dbReference type="Proteomes" id="UP000067626"/>
    </source>
</evidence>
<dbReference type="OrthoDB" id="581372at2"/>
<evidence type="ECO:0000256" key="7">
    <source>
        <dbReference type="ARBA" id="ARBA00023004"/>
    </source>
</evidence>
<sequence>MAENFDIERFMTTSGKVDLTDIPWAEIPRYPLTPEALRTLRYFLITEGSTFFYTKALMKTNTSKREPEFIPFLTAWLYEEEFHGRAFRRFLEAYGEDIGEDYRNKFFRKRALNEYIDELGQKVISHVFVDSFPALHMVWGTIQELTTYSAYQALIERVNHPVLTTICQRIMKQELRHYAFYRHSARRFLASRTSQVVTSKALKIAWTPVGDGMCPTAEACHVLTFLFDGAQGSAIPRIESKIRELPGLEWFDLFSRYVKDHGLGYAPETWMPQRVPHRADATQLAV</sequence>
<name>A0A0K1EGL4_CHOCO</name>
<evidence type="ECO:0000256" key="4">
    <source>
        <dbReference type="ARBA" id="ARBA00022723"/>
    </source>
</evidence>
<accession>A0A0K1EGL4</accession>
<dbReference type="Proteomes" id="UP000067626">
    <property type="component" value="Chromosome"/>
</dbReference>
<dbReference type="GO" id="GO:0045300">
    <property type="term" value="F:stearoyl-[ACP] desaturase activity"/>
    <property type="evidence" value="ECO:0007669"/>
    <property type="project" value="InterPro"/>
</dbReference>
<dbReference type="InterPro" id="IPR005067">
    <property type="entry name" value="Fatty_acid_desaturase-2"/>
</dbReference>
<keyword evidence="4" id="KW-0479">Metal-binding</keyword>
<protein>
    <recommendedName>
        <fullName evidence="12">Ferritin-like domain-containing protein</fullName>
    </recommendedName>
</protein>
<keyword evidence="8" id="KW-0443">Lipid metabolism</keyword>
<keyword evidence="11" id="KW-1185">Reference proteome</keyword>
<keyword evidence="5" id="KW-0276">Fatty acid metabolism</keyword>
<dbReference type="KEGG" id="ccro:CMC5_038720"/>
<dbReference type="InterPro" id="IPR012348">
    <property type="entry name" value="RNR-like"/>
</dbReference>
<dbReference type="Pfam" id="PF03405">
    <property type="entry name" value="FA_desaturase_2"/>
    <property type="match status" value="1"/>
</dbReference>
<dbReference type="GO" id="GO:0046872">
    <property type="term" value="F:metal ion binding"/>
    <property type="evidence" value="ECO:0007669"/>
    <property type="project" value="UniProtKB-KW"/>
</dbReference>
<evidence type="ECO:0000256" key="5">
    <source>
        <dbReference type="ARBA" id="ARBA00022832"/>
    </source>
</evidence>
<comment type="similarity">
    <text evidence="2">Belongs to the fatty acid desaturase type 2 family.</text>
</comment>
<keyword evidence="9" id="KW-0275">Fatty acid biosynthesis</keyword>
<evidence type="ECO:0000256" key="1">
    <source>
        <dbReference type="ARBA" id="ARBA00001954"/>
    </source>
</evidence>
<evidence type="ECO:0000256" key="8">
    <source>
        <dbReference type="ARBA" id="ARBA00023098"/>
    </source>
</evidence>
<proteinExistence type="inferred from homology"/>
<evidence type="ECO:0000313" key="10">
    <source>
        <dbReference type="EMBL" id="AKT39723.1"/>
    </source>
</evidence>
<comment type="cofactor">
    <cofactor evidence="1">
        <name>Fe(2+)</name>
        <dbReference type="ChEBI" id="CHEBI:29033"/>
    </cofactor>
</comment>
<organism evidence="10 11">
    <name type="scientific">Chondromyces crocatus</name>
    <dbReference type="NCBI Taxonomy" id="52"/>
    <lineage>
        <taxon>Bacteria</taxon>
        <taxon>Pseudomonadati</taxon>
        <taxon>Myxococcota</taxon>
        <taxon>Polyangia</taxon>
        <taxon>Polyangiales</taxon>
        <taxon>Polyangiaceae</taxon>
        <taxon>Chondromyces</taxon>
    </lineage>
</organism>
<evidence type="ECO:0000256" key="3">
    <source>
        <dbReference type="ARBA" id="ARBA00022516"/>
    </source>
</evidence>
<dbReference type="EMBL" id="CP012159">
    <property type="protein sequence ID" value="AKT39723.1"/>
    <property type="molecule type" value="Genomic_DNA"/>
</dbReference>
<dbReference type="SUPFAM" id="SSF47240">
    <property type="entry name" value="Ferritin-like"/>
    <property type="match status" value="1"/>
</dbReference>
<dbReference type="Gene3D" id="1.10.620.20">
    <property type="entry name" value="Ribonucleotide Reductase, subunit A"/>
    <property type="match status" value="1"/>
</dbReference>
<keyword evidence="6" id="KW-0560">Oxidoreductase</keyword>
<evidence type="ECO:0000256" key="2">
    <source>
        <dbReference type="ARBA" id="ARBA00008749"/>
    </source>
</evidence>